<evidence type="ECO:0000256" key="1">
    <source>
        <dbReference type="ARBA" id="ARBA00007274"/>
    </source>
</evidence>
<dbReference type="Proteomes" id="UP000800984">
    <property type="component" value="Unassembled WGS sequence"/>
</dbReference>
<dbReference type="InterPro" id="IPR011004">
    <property type="entry name" value="Trimer_LpxA-like_sf"/>
</dbReference>
<proteinExistence type="inferred from homology"/>
<reference evidence="2 3" key="1">
    <citation type="submission" date="2020-02" db="EMBL/GenBank/DDBJ databases">
        <authorList>
            <person name="Chen W.-M."/>
        </authorList>
    </citation>
    <scope>NUCLEOTIDE SEQUENCE [LARGE SCALE GENOMIC DNA]</scope>
    <source>
        <strain evidence="2 3">KDG-16</strain>
    </source>
</reference>
<sequence length="167" mass="17936">MCKSILSDCLSFLTRLVSYCYWNSKGVRITLSCSVSMRAKIQKGCVFTGTTSISDQAVIGKYTYGHNLNIHHAVLGDYCSLAPNVCIGLDEHPLDQKSTHPHFYTPLVQKNAIIGHHVWIGAQAVVAAGKIVGDHAVVAAGAVVVKDVPAHFLVGGVPAKTIRNLLQ</sequence>
<comment type="similarity">
    <text evidence="1">Belongs to the transferase hexapeptide repeat family.</text>
</comment>
<evidence type="ECO:0008006" key="4">
    <source>
        <dbReference type="Google" id="ProtNLM"/>
    </source>
</evidence>
<dbReference type="InterPro" id="IPR050179">
    <property type="entry name" value="Trans_hexapeptide_repeat"/>
</dbReference>
<dbReference type="EMBL" id="JAAJBT010000002">
    <property type="protein sequence ID" value="NHM01093.1"/>
    <property type="molecule type" value="Genomic_DNA"/>
</dbReference>
<gene>
    <name evidence="2" type="ORF">G4D72_03100</name>
</gene>
<protein>
    <recommendedName>
        <fullName evidence="4">Acyltransferase</fullName>
    </recommendedName>
</protein>
<comment type="caution">
    <text evidence="2">The sequence shown here is derived from an EMBL/GenBank/DDBJ whole genome shotgun (WGS) entry which is preliminary data.</text>
</comment>
<dbReference type="RefSeq" id="WP_166076149.1">
    <property type="nucleotide sequence ID" value="NZ_JAAJBT010000002.1"/>
</dbReference>
<name>A0ABX0I4N0_9FLAO</name>
<dbReference type="Gene3D" id="2.160.10.10">
    <property type="entry name" value="Hexapeptide repeat proteins"/>
    <property type="match status" value="1"/>
</dbReference>
<evidence type="ECO:0000313" key="2">
    <source>
        <dbReference type="EMBL" id="NHM01093.1"/>
    </source>
</evidence>
<dbReference type="PANTHER" id="PTHR43300">
    <property type="entry name" value="ACETYLTRANSFERASE"/>
    <property type="match status" value="1"/>
</dbReference>
<accession>A0ABX0I4N0</accession>
<organism evidence="2 3">
    <name type="scientific">Flavobacterium difficile</name>
    <dbReference type="NCBI Taxonomy" id="2709659"/>
    <lineage>
        <taxon>Bacteria</taxon>
        <taxon>Pseudomonadati</taxon>
        <taxon>Bacteroidota</taxon>
        <taxon>Flavobacteriia</taxon>
        <taxon>Flavobacteriales</taxon>
        <taxon>Flavobacteriaceae</taxon>
        <taxon>Flavobacterium</taxon>
    </lineage>
</organism>
<dbReference type="SUPFAM" id="SSF51161">
    <property type="entry name" value="Trimeric LpxA-like enzymes"/>
    <property type="match status" value="1"/>
</dbReference>
<dbReference type="PANTHER" id="PTHR43300:SF11">
    <property type="entry name" value="ACETYLTRANSFERASE RV3034C-RELATED"/>
    <property type="match status" value="1"/>
</dbReference>
<keyword evidence="3" id="KW-1185">Reference proteome</keyword>
<evidence type="ECO:0000313" key="3">
    <source>
        <dbReference type="Proteomes" id="UP000800984"/>
    </source>
</evidence>